<dbReference type="AlphaFoldDB" id="A0A3D9ZQI2"/>
<dbReference type="EMBL" id="QUMQ01000001">
    <property type="protein sequence ID" value="REF99495.1"/>
    <property type="molecule type" value="Genomic_DNA"/>
</dbReference>
<dbReference type="Proteomes" id="UP000256913">
    <property type="component" value="Unassembled WGS sequence"/>
</dbReference>
<evidence type="ECO:0000313" key="3">
    <source>
        <dbReference type="Proteomes" id="UP000256913"/>
    </source>
</evidence>
<proteinExistence type="predicted"/>
<protein>
    <submittedName>
        <fullName evidence="2">Uncharacterized protein</fullName>
    </submittedName>
</protein>
<dbReference type="PROSITE" id="PS51257">
    <property type="entry name" value="PROKAR_LIPOPROTEIN"/>
    <property type="match status" value="1"/>
</dbReference>
<organism evidence="2 3">
    <name type="scientific">Asanoa ferruginea</name>
    <dbReference type="NCBI Taxonomy" id="53367"/>
    <lineage>
        <taxon>Bacteria</taxon>
        <taxon>Bacillati</taxon>
        <taxon>Actinomycetota</taxon>
        <taxon>Actinomycetes</taxon>
        <taxon>Micromonosporales</taxon>
        <taxon>Micromonosporaceae</taxon>
        <taxon>Asanoa</taxon>
    </lineage>
</organism>
<name>A0A3D9ZQI2_9ACTN</name>
<gene>
    <name evidence="2" type="ORF">DFJ67_5533</name>
</gene>
<evidence type="ECO:0000313" key="2">
    <source>
        <dbReference type="EMBL" id="REF99495.1"/>
    </source>
</evidence>
<reference evidence="2 3" key="1">
    <citation type="submission" date="2018-08" db="EMBL/GenBank/DDBJ databases">
        <title>Sequencing the genomes of 1000 actinobacteria strains.</title>
        <authorList>
            <person name="Klenk H.-P."/>
        </authorList>
    </citation>
    <scope>NUCLEOTIDE SEQUENCE [LARGE SCALE GENOMIC DNA]</scope>
    <source>
        <strain evidence="2 3">DSM 44099</strain>
    </source>
</reference>
<feature type="signal peptide" evidence="1">
    <location>
        <begin position="1"/>
        <end position="23"/>
    </location>
</feature>
<keyword evidence="1" id="KW-0732">Signal</keyword>
<keyword evidence="3" id="KW-1185">Reference proteome</keyword>
<evidence type="ECO:0000256" key="1">
    <source>
        <dbReference type="SAM" id="SignalP"/>
    </source>
</evidence>
<feature type="chain" id="PRO_5017674326" evidence="1">
    <location>
        <begin position="24"/>
        <end position="292"/>
    </location>
</feature>
<comment type="caution">
    <text evidence="2">The sequence shown here is derived from an EMBL/GenBank/DDBJ whole genome shotgun (WGS) entry which is preliminary data.</text>
</comment>
<sequence>MARRVFPVFCMALAVVALVGACARPGTHDVVGAPRGPGVIDSAGEWDTFPVDRVPRPIIVSGGMVGWAAAAGGAATGFRTGDAKLAFLAGRIELATTAPEAPATVDAYLFDGRFTLPALPPADAFASLRGQGSADASLAPVRFTTVTLGSAAFDTDRGPLRLPAWLFGGPDVNGTVAWPAVGKEAFWRYGEPNNAATLPPTHVSPDGRRIRTAVPGRGCRSDPVMRYRVEVTETATTVLLTTVGETVSTPGPEERDQPCVAIARAGEPYDVYLAAPLGNRVVIESPEVLSDR</sequence>
<accession>A0A3D9ZQI2</accession>